<dbReference type="InterPro" id="IPR032710">
    <property type="entry name" value="NTF2-like_dom_sf"/>
</dbReference>
<dbReference type="Gene3D" id="3.10.450.50">
    <property type="match status" value="1"/>
</dbReference>
<sequence>MHALPDIVRRYFEPAARPDPDGHSALFAPDAEVHDEGRVHRGPAAIRAWRDEVPLVRYEVTGVERTAEGLVVTATISGDFPGSPVAGLRFRFEDFDDGAIRRLRIAP</sequence>
<evidence type="ECO:0000313" key="3">
    <source>
        <dbReference type="Proteomes" id="UP001225605"/>
    </source>
</evidence>
<protein>
    <recommendedName>
        <fullName evidence="1">SnoaL-like domain-containing protein</fullName>
    </recommendedName>
</protein>
<dbReference type="Proteomes" id="UP001225605">
    <property type="component" value="Unassembled WGS sequence"/>
</dbReference>
<accession>A0ABU0XA34</accession>
<gene>
    <name evidence="2" type="ORF">CKY47_33700</name>
</gene>
<evidence type="ECO:0000313" key="2">
    <source>
        <dbReference type="EMBL" id="MDQ2588816.1"/>
    </source>
</evidence>
<reference evidence="2 3" key="1">
    <citation type="submission" date="2017-06" db="EMBL/GenBank/DDBJ databases">
        <title>Cultured bacterium strain Saccharothrix yanglingensis Hhs.015.</title>
        <authorList>
            <person name="Xia Y."/>
        </authorList>
    </citation>
    <scope>NUCLEOTIDE SEQUENCE [LARGE SCALE GENOMIC DNA]</scope>
    <source>
        <strain evidence="2 3">Hhs.015</strain>
    </source>
</reference>
<keyword evidence="3" id="KW-1185">Reference proteome</keyword>
<comment type="caution">
    <text evidence="2">The sequence shown here is derived from an EMBL/GenBank/DDBJ whole genome shotgun (WGS) entry which is preliminary data.</text>
</comment>
<name>A0ABU0XA34_9PSEU</name>
<dbReference type="SUPFAM" id="SSF54427">
    <property type="entry name" value="NTF2-like"/>
    <property type="match status" value="1"/>
</dbReference>
<feature type="domain" description="SnoaL-like" evidence="1">
    <location>
        <begin position="8"/>
        <end position="92"/>
    </location>
</feature>
<dbReference type="InterPro" id="IPR037401">
    <property type="entry name" value="SnoaL-like"/>
</dbReference>
<dbReference type="Pfam" id="PF12680">
    <property type="entry name" value="SnoaL_2"/>
    <property type="match status" value="1"/>
</dbReference>
<dbReference type="RefSeq" id="WP_306750480.1">
    <property type="nucleotide sequence ID" value="NZ_NSDM01000023.1"/>
</dbReference>
<organism evidence="2 3">
    <name type="scientific">Saccharothrix yanglingensis</name>
    <dbReference type="NCBI Taxonomy" id="659496"/>
    <lineage>
        <taxon>Bacteria</taxon>
        <taxon>Bacillati</taxon>
        <taxon>Actinomycetota</taxon>
        <taxon>Actinomycetes</taxon>
        <taxon>Pseudonocardiales</taxon>
        <taxon>Pseudonocardiaceae</taxon>
        <taxon>Saccharothrix</taxon>
    </lineage>
</organism>
<dbReference type="EMBL" id="NSDM01000023">
    <property type="protein sequence ID" value="MDQ2588816.1"/>
    <property type="molecule type" value="Genomic_DNA"/>
</dbReference>
<evidence type="ECO:0000259" key="1">
    <source>
        <dbReference type="Pfam" id="PF12680"/>
    </source>
</evidence>
<proteinExistence type="predicted"/>